<feature type="compositionally biased region" description="Low complexity" evidence="1">
    <location>
        <begin position="342"/>
        <end position="361"/>
    </location>
</feature>
<name>A0ABS7QLT8_9ACTN</name>
<feature type="compositionally biased region" description="Gly residues" evidence="1">
    <location>
        <begin position="322"/>
        <end position="333"/>
    </location>
</feature>
<dbReference type="Proteomes" id="UP001198565">
    <property type="component" value="Unassembled WGS sequence"/>
</dbReference>
<feature type="region of interest" description="Disordered" evidence="1">
    <location>
        <begin position="1"/>
        <end position="453"/>
    </location>
</feature>
<evidence type="ECO:0000313" key="3">
    <source>
        <dbReference type="Proteomes" id="UP001198565"/>
    </source>
</evidence>
<reference evidence="2 3" key="1">
    <citation type="submission" date="2021-08" db="EMBL/GenBank/DDBJ databases">
        <title>Streptomyces sp. PTM05 isolated from lichen.</title>
        <authorList>
            <person name="Somphong A."/>
            <person name="Phongsopitanun W."/>
            <person name="Tanasupawat S."/>
        </authorList>
    </citation>
    <scope>NUCLEOTIDE SEQUENCE [LARGE SCALE GENOMIC DNA]</scope>
    <source>
        <strain evidence="2 3">Ptm05</strain>
    </source>
</reference>
<accession>A0ABS7QLT8</accession>
<feature type="compositionally biased region" description="Gly residues" evidence="1">
    <location>
        <begin position="254"/>
        <end position="264"/>
    </location>
</feature>
<feature type="compositionally biased region" description="Gly residues" evidence="1">
    <location>
        <begin position="282"/>
        <end position="299"/>
    </location>
</feature>
<evidence type="ECO:0008006" key="4">
    <source>
        <dbReference type="Google" id="ProtNLM"/>
    </source>
</evidence>
<feature type="compositionally biased region" description="Pro residues" evidence="1">
    <location>
        <begin position="186"/>
        <end position="195"/>
    </location>
</feature>
<dbReference type="RefSeq" id="WP_222974144.1">
    <property type="nucleotide sequence ID" value="NZ_JAINVZ010000002.1"/>
</dbReference>
<evidence type="ECO:0000256" key="1">
    <source>
        <dbReference type="SAM" id="MobiDB-lite"/>
    </source>
</evidence>
<protein>
    <recommendedName>
        <fullName evidence="4">Peptidoglycan binding domain-containing protein</fullName>
    </recommendedName>
</protein>
<organism evidence="2 3">
    <name type="scientific">Streptantibioticus parmotrematis</name>
    <dbReference type="NCBI Taxonomy" id="2873249"/>
    <lineage>
        <taxon>Bacteria</taxon>
        <taxon>Bacillati</taxon>
        <taxon>Actinomycetota</taxon>
        <taxon>Actinomycetes</taxon>
        <taxon>Kitasatosporales</taxon>
        <taxon>Streptomycetaceae</taxon>
        <taxon>Streptantibioticus</taxon>
    </lineage>
</organism>
<gene>
    <name evidence="2" type="ORF">K7472_04690</name>
</gene>
<feature type="compositionally biased region" description="Low complexity" evidence="1">
    <location>
        <begin position="265"/>
        <end position="281"/>
    </location>
</feature>
<evidence type="ECO:0000313" key="2">
    <source>
        <dbReference type="EMBL" id="MBY8884143.1"/>
    </source>
</evidence>
<feature type="compositionally biased region" description="Low complexity" evidence="1">
    <location>
        <begin position="70"/>
        <end position="81"/>
    </location>
</feature>
<feature type="compositionally biased region" description="Pro residues" evidence="1">
    <location>
        <begin position="158"/>
        <end position="169"/>
    </location>
</feature>
<comment type="caution">
    <text evidence="2">The sequence shown here is derived from an EMBL/GenBank/DDBJ whole genome shotgun (WGS) entry which is preliminary data.</text>
</comment>
<feature type="compositionally biased region" description="Low complexity" evidence="1">
    <location>
        <begin position="300"/>
        <end position="321"/>
    </location>
</feature>
<keyword evidence="3" id="KW-1185">Reference proteome</keyword>
<feature type="compositionally biased region" description="Gly residues" evidence="1">
    <location>
        <begin position="44"/>
        <end position="57"/>
    </location>
</feature>
<dbReference type="EMBL" id="JAINVZ010000002">
    <property type="protein sequence ID" value="MBY8884143.1"/>
    <property type="molecule type" value="Genomic_DNA"/>
</dbReference>
<feature type="compositionally biased region" description="Low complexity" evidence="1">
    <location>
        <begin position="430"/>
        <end position="445"/>
    </location>
</feature>
<sequence length="764" mass="74047">MSRETDSSSSGPQGRGGAAYPSGTPPYGTRQYPSAHPQEEPPGGSAGAAGPGGAQGDGGDDAAPDEPRTETTLTTRIRINIPGSRPIPPVVVRKPMGEGDGDGDAPGAESGGPGNAGNEATQAVPRWTPPGAPGGDAAPGDAPGDGGDKAASDWFAPRKPPAPTPPGGTPVPGASGAGPSGAGPASPAPSGPPAPGSGGPGPGQPAIPYLNDPPAASAPRGRAFPDDHYPGGPDGSGGLDGDAATVNSPLPGTGPLGAGPGAPGGDPFAPGNDPFAPQAGSGAPGRGRGGESFGPGSQGRGAPFTPPAGAAAGPAAGSPAGQPGGPNAGVGPVGGPPPGSVPFPGFHAPDGSGRPPGADAGPPAPPAGPTTGPATGAMRMPGADPGEGRSGYRPASGGTGAGHVSGETLVSGVPAGPAGTPTIKPPSPPADSGAPAPKASSAASAPKRKGRSKPKMAVMGLVGLAAVLYAAGLLMNHADVPNGTTVLGVDIGGKSRDEAVKALDAAVADRGTAPLKLNVGGRTVELKPALAGLSIDTERTVAQVAHRDYDPISVVGSLFGGKTVVQPVIPVDQEKLDSQLDSLAPGGTGSPTDGMVKFVDGTPVAVAGKPYQAVDAALSDAKVTDAYVQRAQTGQDQTVTLPVTTHQPQVTQADLTQAIKTIGDPAMSGRITVVAGGRSVPFSPQKSLSKILTIVAVPGTDKMTLHIDLNELQQLYGNAFDGVLLERGTGTKTPVTPQDVASAMLPELSKTAAEKTATITNVAQ</sequence>
<proteinExistence type="predicted"/>